<feature type="compositionally biased region" description="Basic and acidic residues" evidence="2">
    <location>
        <begin position="50"/>
        <end position="63"/>
    </location>
</feature>
<dbReference type="RefSeq" id="WP_376948413.1">
    <property type="nucleotide sequence ID" value="NZ_CP171449.1"/>
</dbReference>
<dbReference type="InterPro" id="IPR008462">
    <property type="entry name" value="CsbD"/>
</dbReference>
<keyword evidence="5" id="KW-1185">Reference proteome</keyword>
<reference evidence="4 5" key="1">
    <citation type="submission" date="2024-09" db="EMBL/GenBank/DDBJ databases">
        <authorList>
            <person name="Sun Q."/>
            <person name="Mori K."/>
        </authorList>
    </citation>
    <scope>NUCLEOTIDE SEQUENCE [LARGE SCALE GENOMIC DNA]</scope>
    <source>
        <strain evidence="4 5">NCAIM B.01794</strain>
    </source>
</reference>
<evidence type="ECO:0000259" key="3">
    <source>
        <dbReference type="Pfam" id="PF05532"/>
    </source>
</evidence>
<gene>
    <name evidence="4" type="ORF">ACFFGX_19170</name>
</gene>
<dbReference type="Pfam" id="PF05532">
    <property type="entry name" value="CsbD"/>
    <property type="match status" value="1"/>
</dbReference>
<accession>A0ABV6SPW8</accession>
<dbReference type="InterPro" id="IPR036629">
    <property type="entry name" value="YjbJ_sf"/>
</dbReference>
<comment type="caution">
    <text evidence="4">The sequence shown here is derived from an EMBL/GenBank/DDBJ whole genome shotgun (WGS) entry which is preliminary data.</text>
</comment>
<dbReference type="Proteomes" id="UP001589891">
    <property type="component" value="Unassembled WGS sequence"/>
</dbReference>
<organism evidence="4 5">
    <name type="scientific">Azorhizophilus paspali</name>
    <name type="common">Azotobacter paspali</name>
    <dbReference type="NCBI Taxonomy" id="69963"/>
    <lineage>
        <taxon>Bacteria</taxon>
        <taxon>Pseudomonadati</taxon>
        <taxon>Pseudomonadota</taxon>
        <taxon>Gammaproteobacteria</taxon>
        <taxon>Pseudomonadales</taxon>
        <taxon>Pseudomonadaceae</taxon>
        <taxon>Azorhizophilus</taxon>
    </lineage>
</organism>
<evidence type="ECO:0000313" key="5">
    <source>
        <dbReference type="Proteomes" id="UP001589891"/>
    </source>
</evidence>
<dbReference type="Gene3D" id="1.10.1470.10">
    <property type="entry name" value="YjbJ"/>
    <property type="match status" value="1"/>
</dbReference>
<feature type="compositionally biased region" description="Basic and acidic residues" evidence="2">
    <location>
        <begin position="34"/>
        <end position="43"/>
    </location>
</feature>
<dbReference type="SUPFAM" id="SSF69047">
    <property type="entry name" value="Hypothetical protein YjbJ"/>
    <property type="match status" value="1"/>
</dbReference>
<feature type="domain" description="CsbD-like" evidence="3">
    <location>
        <begin position="6"/>
        <end position="58"/>
    </location>
</feature>
<evidence type="ECO:0000256" key="2">
    <source>
        <dbReference type="SAM" id="MobiDB-lite"/>
    </source>
</evidence>
<evidence type="ECO:0000256" key="1">
    <source>
        <dbReference type="ARBA" id="ARBA00009129"/>
    </source>
</evidence>
<comment type="similarity">
    <text evidence="1">Belongs to the UPF0337 (CsbD) family.</text>
</comment>
<name>A0ABV6SPW8_AZOPA</name>
<proteinExistence type="inferred from homology"/>
<evidence type="ECO:0000313" key="4">
    <source>
        <dbReference type="EMBL" id="MFC0711572.1"/>
    </source>
</evidence>
<sequence length="63" mass="6536">MGSTSDKIKGNANELAGKIKKGVGGAADDPALENEGRAQENRGKAQQVKGDVKDSLKRGVDRA</sequence>
<feature type="region of interest" description="Disordered" evidence="2">
    <location>
        <begin position="16"/>
        <end position="63"/>
    </location>
</feature>
<dbReference type="EMBL" id="JBHLSS010000125">
    <property type="protein sequence ID" value="MFC0711572.1"/>
    <property type="molecule type" value="Genomic_DNA"/>
</dbReference>
<protein>
    <submittedName>
        <fullName evidence="4">CsbD family protein</fullName>
    </submittedName>
</protein>